<dbReference type="GO" id="GO:0004497">
    <property type="term" value="F:monooxygenase activity"/>
    <property type="evidence" value="ECO:0007669"/>
    <property type="project" value="UniProtKB-KW"/>
</dbReference>
<keyword evidence="2" id="KW-0560">Oxidoreductase</keyword>
<proteinExistence type="predicted"/>
<keyword evidence="2" id="KW-0503">Monooxygenase</keyword>
<name>A0A6J4UHC6_9SPHN</name>
<evidence type="ECO:0000313" key="2">
    <source>
        <dbReference type="EMBL" id="CAA9549618.1"/>
    </source>
</evidence>
<dbReference type="EMBL" id="CADCWD010000096">
    <property type="protein sequence ID" value="CAA9549618.1"/>
    <property type="molecule type" value="Genomic_DNA"/>
</dbReference>
<reference evidence="2" key="1">
    <citation type="submission" date="2020-02" db="EMBL/GenBank/DDBJ databases">
        <authorList>
            <person name="Meier V. D."/>
        </authorList>
    </citation>
    <scope>NUCLEOTIDE SEQUENCE</scope>
    <source>
        <strain evidence="2">AVDCRST_MAG23</strain>
    </source>
</reference>
<feature type="non-terminal residue" evidence="2">
    <location>
        <position position="1"/>
    </location>
</feature>
<organism evidence="2">
    <name type="scientific">uncultured Sphingosinicella sp</name>
    <dbReference type="NCBI Taxonomy" id="478748"/>
    <lineage>
        <taxon>Bacteria</taxon>
        <taxon>Pseudomonadati</taxon>
        <taxon>Pseudomonadota</taxon>
        <taxon>Alphaproteobacteria</taxon>
        <taxon>Sphingomonadales</taxon>
        <taxon>Sphingosinicellaceae</taxon>
        <taxon>Sphingosinicella</taxon>
        <taxon>environmental samples</taxon>
    </lineage>
</organism>
<gene>
    <name evidence="2" type="ORF">AVDCRST_MAG23-2870</name>
</gene>
<feature type="region of interest" description="Disordered" evidence="1">
    <location>
        <begin position="293"/>
        <end position="330"/>
    </location>
</feature>
<feature type="region of interest" description="Disordered" evidence="1">
    <location>
        <begin position="41"/>
        <end position="166"/>
    </location>
</feature>
<evidence type="ECO:0000256" key="1">
    <source>
        <dbReference type="SAM" id="MobiDB-lite"/>
    </source>
</evidence>
<accession>A0A6J4UHC6</accession>
<protein>
    <submittedName>
        <fullName evidence="2">Luciferase-like monooxygenase YhbW</fullName>
    </submittedName>
</protein>
<feature type="compositionally biased region" description="Basic and acidic residues" evidence="1">
    <location>
        <begin position="135"/>
        <end position="145"/>
    </location>
</feature>
<sequence length="330" mass="35168">DPAFHSRPRTDRRRRRCRPVLPQCAQPCPARRAARLSPLLDGRAPFDAGHRQRRHGGGARLCRRGDDQNPHRRGRHHASQPLAAAGRGAVRDPGVALSGSRRPWPWACAGHRSGYRPRDAPQPQLRPKPVPARRGRADGLSEARRARAAGPRHSGRGAAHPDLDPRLEPVRRATRGDAGTALRLRLPLRARADAGGDRGLSGELPALRAARRALCHARLQCLRGRDRRRGGQSCHVGAAGLRGAADRPANPAPAAAAGLSGKPAGLAARHARSCAGLLSDWLAGDRRRTGQGLCRGDGSGRADDHVADLRSPGPASLLRAARPSSHASAM</sequence>
<feature type="non-terminal residue" evidence="2">
    <location>
        <position position="330"/>
    </location>
</feature>
<dbReference type="AlphaFoldDB" id="A0A6J4UHC6"/>
<feature type="compositionally biased region" description="Basic and acidic residues" evidence="1">
    <location>
        <begin position="298"/>
        <end position="308"/>
    </location>
</feature>